<name>A0A6J4QQ46_9ACTN</name>
<feature type="non-terminal residue" evidence="1">
    <location>
        <position position="1"/>
    </location>
</feature>
<accession>A0A6J4QQ46</accession>
<dbReference type="EMBL" id="CADCVA010000434">
    <property type="protein sequence ID" value="CAA9448629.1"/>
    <property type="molecule type" value="Genomic_DNA"/>
</dbReference>
<protein>
    <submittedName>
        <fullName evidence="1">Uncharacterized protein</fullName>
    </submittedName>
</protein>
<proteinExistence type="predicted"/>
<feature type="non-terminal residue" evidence="1">
    <location>
        <position position="37"/>
    </location>
</feature>
<sequence length="37" mass="4020">VSTHRAYALACQQRFGLRPRFQLFGSGLTRLAGGIAV</sequence>
<organism evidence="1">
    <name type="scientific">uncultured Rubrobacteraceae bacterium</name>
    <dbReference type="NCBI Taxonomy" id="349277"/>
    <lineage>
        <taxon>Bacteria</taxon>
        <taxon>Bacillati</taxon>
        <taxon>Actinomycetota</taxon>
        <taxon>Rubrobacteria</taxon>
        <taxon>Rubrobacterales</taxon>
        <taxon>Rubrobacteraceae</taxon>
        <taxon>environmental samples</taxon>
    </lineage>
</organism>
<evidence type="ECO:0000313" key="1">
    <source>
        <dbReference type="EMBL" id="CAA9448629.1"/>
    </source>
</evidence>
<gene>
    <name evidence="1" type="ORF">AVDCRST_MAG82-3585</name>
</gene>
<dbReference type="AlphaFoldDB" id="A0A6J4QQ46"/>
<reference evidence="1" key="1">
    <citation type="submission" date="2020-02" db="EMBL/GenBank/DDBJ databases">
        <authorList>
            <person name="Meier V. D."/>
        </authorList>
    </citation>
    <scope>NUCLEOTIDE SEQUENCE</scope>
    <source>
        <strain evidence="1">AVDCRST_MAG82</strain>
    </source>
</reference>